<dbReference type="Gene3D" id="3.30.420.40">
    <property type="match status" value="1"/>
</dbReference>
<dbReference type="FunFam" id="3.30.420.40:FF:000028">
    <property type="entry name" value="heat shock 70 kDa protein-like"/>
    <property type="match status" value="1"/>
</dbReference>
<reference evidence="4 5" key="1">
    <citation type="submission" date="2016-06" db="EMBL/GenBank/DDBJ databases">
        <title>Comparative genomics of the ectomycorrhizal sister species Rhizopogon vinicolor and Rhizopogon vesiculosus (Basidiomycota: Boletales) reveals a divergence of the mating type B locus.</title>
        <authorList>
            <consortium name="DOE Joint Genome Institute"/>
            <person name="Mujic A.B."/>
            <person name="Kuo A."/>
            <person name="Tritt A."/>
            <person name="Lipzen A."/>
            <person name="Chen C."/>
            <person name="Johnson J."/>
            <person name="Sharma A."/>
            <person name="Barry K."/>
            <person name="Grigoriev I.V."/>
            <person name="Spatafora J.W."/>
        </authorList>
    </citation>
    <scope>NUCLEOTIDE SEQUENCE [LARGE SCALE GENOMIC DNA]</scope>
    <source>
        <strain evidence="4 5">AM-OR11-026</strain>
    </source>
</reference>
<proteinExistence type="inferred from homology"/>
<dbReference type="OrthoDB" id="2401965at2759"/>
<evidence type="ECO:0000256" key="3">
    <source>
        <dbReference type="ARBA" id="ARBA00022840"/>
    </source>
</evidence>
<dbReference type="EMBL" id="KV448463">
    <property type="protein sequence ID" value="OAX35836.1"/>
    <property type="molecule type" value="Genomic_DNA"/>
</dbReference>
<gene>
    <name evidence="4" type="ORF">K503DRAFT_802509</name>
</gene>
<dbReference type="InParanoid" id="A0A1B7MTA8"/>
<dbReference type="InterPro" id="IPR013126">
    <property type="entry name" value="Hsp_70_fam"/>
</dbReference>
<keyword evidence="5" id="KW-1185">Reference proteome</keyword>
<evidence type="ECO:0000256" key="2">
    <source>
        <dbReference type="ARBA" id="ARBA00022741"/>
    </source>
</evidence>
<accession>A0A1B7MTA8</accession>
<evidence type="ECO:0000313" key="5">
    <source>
        <dbReference type="Proteomes" id="UP000092154"/>
    </source>
</evidence>
<dbReference type="STRING" id="1314800.A0A1B7MTA8"/>
<dbReference type="GO" id="GO:0005524">
    <property type="term" value="F:ATP binding"/>
    <property type="evidence" value="ECO:0007669"/>
    <property type="project" value="UniProtKB-KW"/>
</dbReference>
<organism evidence="4 5">
    <name type="scientific">Rhizopogon vinicolor AM-OR11-026</name>
    <dbReference type="NCBI Taxonomy" id="1314800"/>
    <lineage>
        <taxon>Eukaryota</taxon>
        <taxon>Fungi</taxon>
        <taxon>Dikarya</taxon>
        <taxon>Basidiomycota</taxon>
        <taxon>Agaricomycotina</taxon>
        <taxon>Agaricomycetes</taxon>
        <taxon>Agaricomycetidae</taxon>
        <taxon>Boletales</taxon>
        <taxon>Suillineae</taxon>
        <taxon>Rhizopogonaceae</taxon>
        <taxon>Rhizopogon</taxon>
    </lineage>
</organism>
<dbReference type="Proteomes" id="UP000092154">
    <property type="component" value="Unassembled WGS sequence"/>
</dbReference>
<name>A0A1B7MTA8_9AGAM</name>
<dbReference type="Pfam" id="PF00012">
    <property type="entry name" value="HSP70"/>
    <property type="match status" value="1"/>
</dbReference>
<keyword evidence="3" id="KW-0067">ATP-binding</keyword>
<evidence type="ECO:0000256" key="1">
    <source>
        <dbReference type="ARBA" id="ARBA00007381"/>
    </source>
</evidence>
<sequence length="83" mass="8989">MGDPALNQIQMQDADAIIGMNVLRITNEPTAAAIAYGLDKKVDGKHNVLIFELFNVSLLVNDGVNAMLLRSDICTASDVIHHN</sequence>
<keyword evidence="2" id="KW-0547">Nucleotide-binding</keyword>
<comment type="similarity">
    <text evidence="1">Belongs to the heat shock protein 70 family.</text>
</comment>
<evidence type="ECO:0000313" key="4">
    <source>
        <dbReference type="EMBL" id="OAX35836.1"/>
    </source>
</evidence>
<protein>
    <submittedName>
        <fullName evidence="4">Uncharacterized protein</fullName>
    </submittedName>
</protein>
<dbReference type="SUPFAM" id="SSF53067">
    <property type="entry name" value="Actin-like ATPase domain"/>
    <property type="match status" value="1"/>
</dbReference>
<dbReference type="GO" id="GO:0140662">
    <property type="term" value="F:ATP-dependent protein folding chaperone"/>
    <property type="evidence" value="ECO:0007669"/>
    <property type="project" value="InterPro"/>
</dbReference>
<dbReference type="InterPro" id="IPR043129">
    <property type="entry name" value="ATPase_NBD"/>
</dbReference>
<dbReference type="AlphaFoldDB" id="A0A1B7MTA8"/>